<protein>
    <submittedName>
        <fullName evidence="1">Heme peroxidase 5</fullName>
    </submittedName>
</protein>
<dbReference type="InParanoid" id="W4JXQ6"/>
<dbReference type="RefSeq" id="XP_009550330.1">
    <property type="nucleotide sequence ID" value="XM_009552035.1"/>
</dbReference>
<dbReference type="HOGENOM" id="CLU_384510_0_0_1"/>
<dbReference type="AlphaFoldDB" id="W4JXQ6"/>
<dbReference type="Proteomes" id="UP000030671">
    <property type="component" value="Unassembled WGS sequence"/>
</dbReference>
<dbReference type="EMBL" id="KI925462">
    <property type="protein sequence ID" value="ETW78352.1"/>
    <property type="molecule type" value="Genomic_DNA"/>
</dbReference>
<dbReference type="GO" id="GO:0004601">
    <property type="term" value="F:peroxidase activity"/>
    <property type="evidence" value="ECO:0007669"/>
    <property type="project" value="UniProtKB-KW"/>
</dbReference>
<evidence type="ECO:0000313" key="2">
    <source>
        <dbReference type="Proteomes" id="UP000030671"/>
    </source>
</evidence>
<keyword evidence="2" id="KW-1185">Reference proteome</keyword>
<reference evidence="1 2" key="1">
    <citation type="journal article" date="2012" name="New Phytol.">
        <title>Insight into trade-off between wood decay and parasitism from the genome of a fungal forest pathogen.</title>
        <authorList>
            <person name="Olson A."/>
            <person name="Aerts A."/>
            <person name="Asiegbu F."/>
            <person name="Belbahri L."/>
            <person name="Bouzid O."/>
            <person name="Broberg A."/>
            <person name="Canback B."/>
            <person name="Coutinho P.M."/>
            <person name="Cullen D."/>
            <person name="Dalman K."/>
            <person name="Deflorio G."/>
            <person name="van Diepen L.T."/>
            <person name="Dunand C."/>
            <person name="Duplessis S."/>
            <person name="Durling M."/>
            <person name="Gonthier P."/>
            <person name="Grimwood J."/>
            <person name="Fossdal C.G."/>
            <person name="Hansson D."/>
            <person name="Henrissat B."/>
            <person name="Hietala A."/>
            <person name="Himmelstrand K."/>
            <person name="Hoffmeister D."/>
            <person name="Hogberg N."/>
            <person name="James T.Y."/>
            <person name="Karlsson M."/>
            <person name="Kohler A."/>
            <person name="Kues U."/>
            <person name="Lee Y.H."/>
            <person name="Lin Y.C."/>
            <person name="Lind M."/>
            <person name="Lindquist E."/>
            <person name="Lombard V."/>
            <person name="Lucas S."/>
            <person name="Lunden K."/>
            <person name="Morin E."/>
            <person name="Murat C."/>
            <person name="Park J."/>
            <person name="Raffaello T."/>
            <person name="Rouze P."/>
            <person name="Salamov A."/>
            <person name="Schmutz J."/>
            <person name="Solheim H."/>
            <person name="Stahlberg J."/>
            <person name="Velez H."/>
            <person name="de Vries R.P."/>
            <person name="Wiebenga A."/>
            <person name="Woodward S."/>
            <person name="Yakovlev I."/>
            <person name="Garbelotto M."/>
            <person name="Martin F."/>
            <person name="Grigoriev I.V."/>
            <person name="Stenlid J."/>
        </authorList>
    </citation>
    <scope>NUCLEOTIDE SEQUENCE [LARGE SCALE GENOMIC DNA]</scope>
    <source>
        <strain evidence="1 2">TC 32-1</strain>
    </source>
</reference>
<dbReference type="OrthoDB" id="3256525at2759"/>
<accession>W4JXQ6</accession>
<proteinExistence type="predicted"/>
<gene>
    <name evidence="1" type="primary">hpox5</name>
    <name evidence="1" type="ORF">HETIRDRAFT_108968</name>
</gene>
<keyword evidence="1" id="KW-0575">Peroxidase</keyword>
<sequence length="719" mass="80107">MNPNYYQFPVPSDSFQSGPSFQNPNNPQAFDTLGSGPALQMNPENDGFPGSHGSFQLEALGQSSHQTLDTFPAPFIAPGYDATPYRLEQGLNASFASNAGFGLYEQPQVAGNAHQYESNSVSLPLPEGHFPHPERFSSHEEAMAAATFIIRSTSREEIEYLLQPTMLEVVSAAFGWNHPFTQHVYLLNWSSLYMEPFRGMSQPLTIPAFPQAQGVSNNELSTILPFANEPVPLAAHEHHAFPTMQGASGDALSAIILDQLHVLDHMTTTGSSTGHLLPVSIVDESVCTARLPTELWIKIFSMAIKVPGDTIVPVPPYPIPGVPPSLHQWPPEAEMKDRRQIALSLTLVCRSWRDIATEFLYRTVFIQDSAANPERVANFCLALQLSSMRRGVYGNGTLVDFLLIEAEVCSAHEVGTILRLCPRLRTFIIKKKNYWSLKEIGQFIYPGLHANKNLCRVEWKAISFGRRVTGKSIIMAKSMVNLLPESVRAYEFYCQAAPKDVSGKGVRYANLVDLTVHGARRKHLEALQDWELPSLTHLSIDVADTLHITSVHALLKIHGKNLQYLHLDEYSTTSASAALKELCPNLSEYAISAHRTRSISDALVPPRLSNPTITYLVLAMQDCYWRGWDDLYITMDRILGFEMPALRCVRVLLDRNPSRLFLPAGVAIFKRQFQERGIAVEDQDGLDLLDEKYPVKVPAHLQGLNFLMPVDSDGHLKQQ</sequence>
<dbReference type="GeneID" id="20666397"/>
<keyword evidence="1" id="KW-0560">Oxidoreductase</keyword>
<dbReference type="Gene3D" id="1.20.1280.50">
    <property type="match status" value="1"/>
</dbReference>
<name>W4JXQ6_HETIT</name>
<dbReference type="KEGG" id="hir:HETIRDRAFT_108968"/>
<organism evidence="1 2">
    <name type="scientific">Heterobasidion irregulare (strain TC 32-1)</name>
    <dbReference type="NCBI Taxonomy" id="747525"/>
    <lineage>
        <taxon>Eukaryota</taxon>
        <taxon>Fungi</taxon>
        <taxon>Dikarya</taxon>
        <taxon>Basidiomycota</taxon>
        <taxon>Agaricomycotina</taxon>
        <taxon>Agaricomycetes</taxon>
        <taxon>Russulales</taxon>
        <taxon>Bondarzewiaceae</taxon>
        <taxon>Heterobasidion</taxon>
        <taxon>Heterobasidion annosum species complex</taxon>
    </lineage>
</organism>
<evidence type="ECO:0000313" key="1">
    <source>
        <dbReference type="EMBL" id="ETW78352.1"/>
    </source>
</evidence>